<dbReference type="CDD" id="cd09276">
    <property type="entry name" value="Rnase_HI_RT_non_LTR"/>
    <property type="match status" value="1"/>
</dbReference>
<feature type="compositionally biased region" description="Low complexity" evidence="2">
    <location>
        <begin position="976"/>
        <end position="990"/>
    </location>
</feature>
<accession>A0AAD7Y7I5</accession>
<feature type="region of interest" description="Disordered" evidence="2">
    <location>
        <begin position="1"/>
        <end position="38"/>
    </location>
</feature>
<feature type="compositionally biased region" description="Basic and acidic residues" evidence="2">
    <location>
        <begin position="1228"/>
        <end position="1247"/>
    </location>
</feature>
<feature type="compositionally biased region" description="Polar residues" evidence="2">
    <location>
        <begin position="991"/>
        <end position="1003"/>
    </location>
</feature>
<feature type="region of interest" description="Disordered" evidence="2">
    <location>
        <begin position="1202"/>
        <end position="1247"/>
    </location>
</feature>
<feature type="domain" description="(+)RNA virus helicase C-terminal" evidence="4">
    <location>
        <begin position="1430"/>
        <end position="1749"/>
    </location>
</feature>
<protein>
    <submittedName>
        <fullName evidence="5">Uncharacterized protein</fullName>
    </submittedName>
</protein>
<dbReference type="InterPro" id="IPR002156">
    <property type="entry name" value="RNaseH_domain"/>
</dbReference>
<gene>
    <name evidence="5" type="ORF">PYW07_011243</name>
</gene>
<dbReference type="Gene3D" id="3.40.50.300">
    <property type="entry name" value="P-loop containing nucleotide triphosphate hydrolases"/>
    <property type="match status" value="2"/>
</dbReference>
<dbReference type="Proteomes" id="UP001231518">
    <property type="component" value="Chromosome 27"/>
</dbReference>
<comment type="caution">
    <text evidence="5">The sequence shown here is derived from an EMBL/GenBank/DDBJ whole genome shotgun (WGS) entry which is preliminary data.</text>
</comment>
<dbReference type="EMBL" id="JARGEI010000030">
    <property type="protein sequence ID" value="KAJ8705416.1"/>
    <property type="molecule type" value="Genomic_DNA"/>
</dbReference>
<proteinExistence type="predicted"/>
<feature type="domain" description="RNase H type-1" evidence="3">
    <location>
        <begin position="638"/>
        <end position="770"/>
    </location>
</feature>
<evidence type="ECO:0000256" key="1">
    <source>
        <dbReference type="SAM" id="Coils"/>
    </source>
</evidence>
<dbReference type="PROSITE" id="PS51657">
    <property type="entry name" value="PSRV_HELICASE"/>
    <property type="match status" value="1"/>
</dbReference>
<evidence type="ECO:0000259" key="4">
    <source>
        <dbReference type="PROSITE" id="PS51657"/>
    </source>
</evidence>
<dbReference type="GO" id="GO:0004523">
    <property type="term" value="F:RNA-DNA hybrid ribonuclease activity"/>
    <property type="evidence" value="ECO:0007669"/>
    <property type="project" value="InterPro"/>
</dbReference>
<dbReference type="InterPro" id="IPR036397">
    <property type="entry name" value="RNaseH_sf"/>
</dbReference>
<evidence type="ECO:0000259" key="3">
    <source>
        <dbReference type="PROSITE" id="PS50879"/>
    </source>
</evidence>
<feature type="region of interest" description="Disordered" evidence="2">
    <location>
        <begin position="147"/>
        <end position="177"/>
    </location>
</feature>
<dbReference type="Pfam" id="PF01443">
    <property type="entry name" value="Viral_helicase1"/>
    <property type="match status" value="1"/>
</dbReference>
<feature type="compositionally biased region" description="Basic and acidic residues" evidence="2">
    <location>
        <begin position="147"/>
        <end position="156"/>
    </location>
</feature>
<feature type="compositionally biased region" description="Basic and acidic residues" evidence="2">
    <location>
        <begin position="1286"/>
        <end position="1302"/>
    </location>
</feature>
<reference evidence="5" key="1">
    <citation type="submission" date="2023-03" db="EMBL/GenBank/DDBJ databases">
        <title>Chromosome-level genomes of two armyworms, Mythimna separata and Mythimna loreyi, provide insights into the biosynthesis and reception of sex pheromones.</title>
        <authorList>
            <person name="Zhao H."/>
        </authorList>
    </citation>
    <scope>NUCLEOTIDE SEQUENCE</scope>
    <source>
        <strain evidence="5">BeijingLab</strain>
        <tissue evidence="5">Pupa</tissue>
    </source>
</reference>
<feature type="region of interest" description="Disordered" evidence="2">
    <location>
        <begin position="922"/>
        <end position="959"/>
    </location>
</feature>
<dbReference type="PROSITE" id="PS50879">
    <property type="entry name" value="RNASE_H_1"/>
    <property type="match status" value="1"/>
</dbReference>
<dbReference type="GO" id="GO:0003676">
    <property type="term" value="F:nucleic acid binding"/>
    <property type="evidence" value="ECO:0007669"/>
    <property type="project" value="InterPro"/>
</dbReference>
<evidence type="ECO:0000256" key="2">
    <source>
        <dbReference type="SAM" id="MobiDB-lite"/>
    </source>
</evidence>
<feature type="compositionally biased region" description="Low complexity" evidence="2">
    <location>
        <begin position="939"/>
        <end position="957"/>
    </location>
</feature>
<feature type="region of interest" description="Disordered" evidence="2">
    <location>
        <begin position="78"/>
        <end position="98"/>
    </location>
</feature>
<dbReference type="SUPFAM" id="SSF53098">
    <property type="entry name" value="Ribonuclease H-like"/>
    <property type="match status" value="1"/>
</dbReference>
<dbReference type="Pfam" id="PF14529">
    <property type="entry name" value="Exo_endo_phos_2"/>
    <property type="match status" value="1"/>
</dbReference>
<dbReference type="InterPro" id="IPR012337">
    <property type="entry name" value="RNaseH-like_sf"/>
</dbReference>
<name>A0AAD7Y7I5_MYTSE</name>
<dbReference type="SUPFAM" id="SSF52540">
    <property type="entry name" value="P-loop containing nucleoside triphosphate hydrolases"/>
    <property type="match status" value="1"/>
</dbReference>
<feature type="region of interest" description="Disordered" evidence="2">
    <location>
        <begin position="1263"/>
        <end position="1312"/>
    </location>
</feature>
<keyword evidence="6" id="KW-1185">Reference proteome</keyword>
<dbReference type="InterPro" id="IPR027417">
    <property type="entry name" value="P-loop_NTPase"/>
</dbReference>
<organism evidence="5 6">
    <name type="scientific">Mythimna separata</name>
    <name type="common">Oriental armyworm</name>
    <name type="synonym">Pseudaletia separata</name>
    <dbReference type="NCBI Taxonomy" id="271217"/>
    <lineage>
        <taxon>Eukaryota</taxon>
        <taxon>Metazoa</taxon>
        <taxon>Ecdysozoa</taxon>
        <taxon>Arthropoda</taxon>
        <taxon>Hexapoda</taxon>
        <taxon>Insecta</taxon>
        <taxon>Pterygota</taxon>
        <taxon>Neoptera</taxon>
        <taxon>Endopterygota</taxon>
        <taxon>Lepidoptera</taxon>
        <taxon>Glossata</taxon>
        <taxon>Ditrysia</taxon>
        <taxon>Noctuoidea</taxon>
        <taxon>Noctuidae</taxon>
        <taxon>Noctuinae</taxon>
        <taxon>Hadenini</taxon>
        <taxon>Mythimna</taxon>
    </lineage>
</organism>
<keyword evidence="1" id="KW-0175">Coiled coil</keyword>
<evidence type="ECO:0000313" key="6">
    <source>
        <dbReference type="Proteomes" id="UP001231518"/>
    </source>
</evidence>
<dbReference type="Pfam" id="PF00075">
    <property type="entry name" value="RNase_H"/>
    <property type="match status" value="1"/>
</dbReference>
<feature type="compositionally biased region" description="Polar residues" evidence="2">
    <location>
        <begin position="1207"/>
        <end position="1216"/>
    </location>
</feature>
<dbReference type="InterPro" id="IPR036691">
    <property type="entry name" value="Endo/exonu/phosph_ase_sf"/>
</dbReference>
<dbReference type="Gene3D" id="3.60.10.10">
    <property type="entry name" value="Endonuclease/exonuclease/phosphatase"/>
    <property type="match status" value="1"/>
</dbReference>
<sequence length="1767" mass="195337">MFIGLRTPTQATSGDKSPPKPGAAASANVRRSPGVRENTKTCPTNNDTFSIDKTLQAGPANIMTKLTLAQESKSTNVTTVRKSFERGSPPKARYVDRTSEAKACLTKTKLNLGSSRNTKTEIKTAISEAAERLFQLVREAEAELKTLKQKSTKEEGQVSAETKPLPTNPSSPETESANSVLLKTLEQHTKLLAESNSRIEELKERMDLQKEFIEKASYASVAATGARSKLATDELHLTAQAKGISVALVQEPYVGRTGVMKQSPGTQVIQCSLNRQKPVKAAIVIFGSSLEVIHDPQLVTENIVAVLLKVGQLSIGVLSVYFEGDQELHPYLSALQHTTHKLHTNNILVGGDVNAWSQWWGSVSENHRGAEYCSFLHEQDFQILNSGQTPTFEIYRGDRWCTSIVDVTACSLSLLGKMEEWRVERGLTSSDHNAITFSMRLEKALEPLRPVSTRIYNTRKAKWSDFGSHLKANLTEKEITKVRISNALGPEDLENILEEYTNAIHRSCDEAIPKLGSPKYSAKPPWWNSTLDLLKKDAVRKKRRIRNAAAHRREYTIEIYVTAKNKYTLAATEAATASWREFCTRQDRESMWDGIYRVLRKTARRQENTLLRNTAAQLITTEYARLEDWTPETLETHRVTGPQIYTDGSKIEGKVGAALTWWEGGKESMSSTFGLEPHNTVFQSEMYALFRAVRLAKESRAASISILSDSRSSLDLLKRPSVTHHLALQIKSCLSEIREEGRKVRLFWLKAHVGTAGNERADELAKQAALTKETADYDKVPVSYVRRKIREGTVKKWQARYESSSTGAVTKVFFPDVLAAKRILRDTVLTPAHTQILTGHGGFAAYLHRFHLKNSPSCVCDQSCEETVWHLLFECPRFCLERMELEQKTRLQLSQSSLHNFMEKPASRTPFLAFASKVAVTAAGPNKSDAPARSRVRLPSTRTPTTNTTQTPSTQRPLPTTTQLSAITTQITQHLSPTTTRQSTNTRQTPITQNPLPTITQQGTSTQPPPVTASAAPTTETDQPTMPTNMPVTHFLACGRNGVPGIRLRGVALFMNRESETLGISFCIGSSRAGARITISPGLAALIKGSTSKTSIKGSRYAALQQVEIAAHKCRLVRFKGKTIALFEWRAETPFAQASSLLQKIREAGENTCMTTCTISIDAMAVGGARGDIADRFGCLKASEQHEVVVYEDRGETLSFLKAPRDNTGSTMNPTAMTGAERAQQKLTSEKERKEKGTSISPEDRNRSKSRFKAIGSFLSTLLPSTSRTSPTERQESAVMRFLRPKPREPHTPKPKPTRADKGQVSPPTLAINSGITDHYRSAFLEYVAVVRATREVNLATCRKILETFHWQNEGLLGVLLGEAEAAVYDNVKSQVIAGEMAGSYMAAYSAEGGFVTLNEEETERSGRVTFHTPVDDPLVVAAKCTKIMLDDRILEMAQSISEPSDPPALEVHWAVPSIRWINGVPGCGKTTWMVNHFDEESDIVVTTTTEAAKDLKEKLAHRLGDRVKAKVRTMASILANGVKPEDKCRRLTVDEALMNHFGAIVMAVKLSGASEVVLIGDVNQLPFLDRENLFELRYTRPNLVAGITQELLCTHRNPMDVALALSEVYPGIYSSKTSLSRVHSLKVERFTGARIPLTAQNTLFLVHTQEERASLADQGYGSGDGSRILTIHAAQGLTCDNVIIINTKSRRLQIHDSVSHAVVAVSRHTVSCVYYTDDADDATGRFVRKAMDAPTKMVVEYNLKTAMQHRDTAVIGALMEIVKTLG</sequence>
<feature type="compositionally biased region" description="Polar residues" evidence="2">
    <location>
        <begin position="168"/>
        <end position="177"/>
    </location>
</feature>
<feature type="compositionally biased region" description="Low complexity" evidence="2">
    <location>
        <begin position="1012"/>
        <end position="1021"/>
    </location>
</feature>
<feature type="region of interest" description="Disordered" evidence="2">
    <location>
        <begin position="972"/>
        <end position="1026"/>
    </location>
</feature>
<dbReference type="SUPFAM" id="SSF56219">
    <property type="entry name" value="DNase I-like"/>
    <property type="match status" value="1"/>
</dbReference>
<evidence type="ECO:0000313" key="5">
    <source>
        <dbReference type="EMBL" id="KAJ8705416.1"/>
    </source>
</evidence>
<dbReference type="InterPro" id="IPR027351">
    <property type="entry name" value="(+)RNA_virus_helicase_core_dom"/>
</dbReference>
<dbReference type="GO" id="GO:0005524">
    <property type="term" value="F:ATP binding"/>
    <property type="evidence" value="ECO:0007669"/>
    <property type="project" value="InterPro"/>
</dbReference>
<dbReference type="InterPro" id="IPR005135">
    <property type="entry name" value="Endo/exonuclease/phosphatase"/>
</dbReference>
<feature type="coiled-coil region" evidence="1">
    <location>
        <begin position="185"/>
        <end position="212"/>
    </location>
</feature>
<dbReference type="Gene3D" id="3.30.420.10">
    <property type="entry name" value="Ribonuclease H-like superfamily/Ribonuclease H"/>
    <property type="match status" value="1"/>
</dbReference>